<keyword evidence="4 5" id="KW-0472">Membrane</keyword>
<evidence type="ECO:0000313" key="8">
    <source>
        <dbReference type="Proteomes" id="UP000224854"/>
    </source>
</evidence>
<dbReference type="InterPro" id="IPR023244">
    <property type="entry name" value="Brefeldin_A-sensitivity_4"/>
</dbReference>
<protein>
    <recommendedName>
        <fullName evidence="6">Putative ER transporter 6TM N-terminal domain-containing protein</fullName>
    </recommendedName>
</protein>
<keyword evidence="2 5" id="KW-0812">Transmembrane</keyword>
<dbReference type="Pfam" id="PF10337">
    <property type="entry name" value="ArAE_2_N"/>
    <property type="match status" value="1"/>
</dbReference>
<dbReference type="InterPro" id="IPR052430">
    <property type="entry name" value="IVT-Associated"/>
</dbReference>
<dbReference type="InterPro" id="IPR018823">
    <property type="entry name" value="ArAE_2_N"/>
</dbReference>
<name>A0A2C5XHQ5_9HYPO</name>
<reference evidence="7 8" key="1">
    <citation type="submission" date="2017-06" db="EMBL/GenBank/DDBJ databases">
        <title>Ant-infecting Ophiocordyceps genomes reveal a high diversity of potential behavioral manipulation genes and a possible major role for enterotoxins.</title>
        <authorList>
            <person name="De Bekker C."/>
            <person name="Evans H.C."/>
            <person name="Brachmann A."/>
            <person name="Hughes D.P."/>
        </authorList>
    </citation>
    <scope>NUCLEOTIDE SEQUENCE [LARGE SCALE GENOMIC DNA]</scope>
    <source>
        <strain evidence="7 8">1348a</strain>
    </source>
</reference>
<dbReference type="Proteomes" id="UP000224854">
    <property type="component" value="Unassembled WGS sequence"/>
</dbReference>
<dbReference type="PRINTS" id="PR02047">
    <property type="entry name" value="BREFELDNASP4"/>
</dbReference>
<evidence type="ECO:0000259" key="6">
    <source>
        <dbReference type="Pfam" id="PF10337"/>
    </source>
</evidence>
<proteinExistence type="predicted"/>
<gene>
    <name evidence="7" type="ORF">CDD82_1943</name>
</gene>
<feature type="transmembrane region" description="Helical" evidence="5">
    <location>
        <begin position="130"/>
        <end position="155"/>
    </location>
</feature>
<evidence type="ECO:0000256" key="1">
    <source>
        <dbReference type="ARBA" id="ARBA00004141"/>
    </source>
</evidence>
<keyword evidence="8" id="KW-1185">Reference proteome</keyword>
<evidence type="ECO:0000256" key="2">
    <source>
        <dbReference type="ARBA" id="ARBA00022692"/>
    </source>
</evidence>
<evidence type="ECO:0000256" key="5">
    <source>
        <dbReference type="SAM" id="Phobius"/>
    </source>
</evidence>
<keyword evidence="3 5" id="KW-1133">Transmembrane helix</keyword>
<evidence type="ECO:0000256" key="4">
    <source>
        <dbReference type="ARBA" id="ARBA00023136"/>
    </source>
</evidence>
<feature type="domain" description="Putative ER transporter 6TM N-terminal" evidence="6">
    <location>
        <begin position="132"/>
        <end position="206"/>
    </location>
</feature>
<dbReference type="GO" id="GO:0016020">
    <property type="term" value="C:membrane"/>
    <property type="evidence" value="ECO:0007669"/>
    <property type="project" value="UniProtKB-SubCell"/>
</dbReference>
<feature type="transmembrane region" description="Helical" evidence="5">
    <location>
        <begin position="175"/>
        <end position="201"/>
    </location>
</feature>
<feature type="transmembrane region" description="Helical" evidence="5">
    <location>
        <begin position="238"/>
        <end position="255"/>
    </location>
</feature>
<feature type="transmembrane region" description="Helical" evidence="5">
    <location>
        <begin position="267"/>
        <end position="290"/>
    </location>
</feature>
<accession>A0A2C5XHQ5</accession>
<comment type="caution">
    <text evidence="7">The sequence shown here is derived from an EMBL/GenBank/DDBJ whole genome shotgun (WGS) entry which is preliminary data.</text>
</comment>
<evidence type="ECO:0000313" key="7">
    <source>
        <dbReference type="EMBL" id="PHH63048.1"/>
    </source>
</evidence>
<dbReference type="PANTHER" id="PTHR47804:SF3">
    <property type="entry name" value="PROTEIN BRE4"/>
    <property type="match status" value="1"/>
</dbReference>
<sequence length="560" mass="61368">MAFHPPDEPETQSAVRRRPSHGIEAVDANHNDQDIEFEPQMRRRGSGISLAQICEIVSDDKFDTGTYGVLELREGHFDATFLKKPPPCFHDKEEDAQQVPDDKARASVLVGQWHELKAVLMHVVTTRAGICLVQSFVAFYIAYILCLVAAVRNWLGRYHYFMAVSVILNHPARPFGAQLDGTVMTVVGVALGLGWGALGLFVSTSTHAARAGYGGILALFLALFMVVCALVRAFFIRFYQALLCAGVAVMFMTLAQTSSGKIYWDKLLSFAVPWLLGQAIALVVNCLIFPDAGARALATTLDASFLVMRDALADSTRYDDGLRQRLMQVFVDVSQACRDMTIDVSITRLKPNHVRQLRNLMQTVIRSLLSLKAETHLLVGADAQGAPATAVDAAPPMEASKDAAAAGHGEDSTRWIQKLREPTCRLLECTAEGLLVCHAALMDLTGHGKTLGPPSHLSANVALALLPLQQAQAALGAVESALMAKTMPDAMKRDSDVVGLFVFARHVHDAAAAVETLMAKVQDMQRECKWPRLHFPCYPLRKALYRTNAQRLRALSTRLR</sequence>
<dbReference type="PANTHER" id="PTHR47804">
    <property type="entry name" value="60S RIBOSOMAL PROTEIN L19"/>
    <property type="match status" value="1"/>
</dbReference>
<dbReference type="AlphaFoldDB" id="A0A2C5XHQ5"/>
<feature type="transmembrane region" description="Helical" evidence="5">
    <location>
        <begin position="213"/>
        <end position="232"/>
    </location>
</feature>
<organism evidence="7 8">
    <name type="scientific">Ophiocordyceps australis</name>
    <dbReference type="NCBI Taxonomy" id="1399860"/>
    <lineage>
        <taxon>Eukaryota</taxon>
        <taxon>Fungi</taxon>
        <taxon>Dikarya</taxon>
        <taxon>Ascomycota</taxon>
        <taxon>Pezizomycotina</taxon>
        <taxon>Sordariomycetes</taxon>
        <taxon>Hypocreomycetidae</taxon>
        <taxon>Hypocreales</taxon>
        <taxon>Ophiocordycipitaceae</taxon>
        <taxon>Ophiocordyceps</taxon>
    </lineage>
</organism>
<dbReference type="OrthoDB" id="1924968at2759"/>
<dbReference type="EMBL" id="NJEU01001631">
    <property type="protein sequence ID" value="PHH63048.1"/>
    <property type="molecule type" value="Genomic_DNA"/>
</dbReference>
<comment type="subcellular location">
    <subcellularLocation>
        <location evidence="1">Membrane</location>
        <topology evidence="1">Multi-pass membrane protein</topology>
    </subcellularLocation>
</comment>
<evidence type="ECO:0000256" key="3">
    <source>
        <dbReference type="ARBA" id="ARBA00022989"/>
    </source>
</evidence>